<dbReference type="InterPro" id="IPR020946">
    <property type="entry name" value="Flavin_mOase-like"/>
</dbReference>
<dbReference type="PRINTS" id="PR00370">
    <property type="entry name" value="FMOXYGENASE"/>
</dbReference>
<dbReference type="SUPFAM" id="SSF51905">
    <property type="entry name" value="FAD/NAD(P)-binding domain"/>
    <property type="match status" value="2"/>
</dbReference>
<dbReference type="OrthoDB" id="66881at2759"/>
<organism evidence="7 8">
    <name type="scientific">Adiantum capillus-veneris</name>
    <name type="common">Maidenhair fern</name>
    <dbReference type="NCBI Taxonomy" id="13818"/>
    <lineage>
        <taxon>Eukaryota</taxon>
        <taxon>Viridiplantae</taxon>
        <taxon>Streptophyta</taxon>
        <taxon>Embryophyta</taxon>
        <taxon>Tracheophyta</taxon>
        <taxon>Polypodiopsida</taxon>
        <taxon>Polypodiidae</taxon>
        <taxon>Polypodiales</taxon>
        <taxon>Pteridineae</taxon>
        <taxon>Pteridaceae</taxon>
        <taxon>Vittarioideae</taxon>
        <taxon>Adiantum</taxon>
    </lineage>
</organism>
<protein>
    <recommendedName>
        <fullName evidence="6">Flavin-containing monooxygenase</fullName>
        <ecNumber evidence="6">1.-.-.-</ecNumber>
    </recommendedName>
</protein>
<comment type="cofactor">
    <cofactor evidence="6">
        <name>FAD</name>
        <dbReference type="ChEBI" id="CHEBI:57692"/>
    </cofactor>
</comment>
<keyword evidence="4" id="KW-0521">NADP</keyword>
<accession>A0A9D4UCI0</accession>
<evidence type="ECO:0000313" key="8">
    <source>
        <dbReference type="Proteomes" id="UP000886520"/>
    </source>
</evidence>
<dbReference type="Gene3D" id="3.50.50.60">
    <property type="entry name" value="FAD/NAD(P)-binding domain"/>
    <property type="match status" value="2"/>
</dbReference>
<dbReference type="Pfam" id="PF00743">
    <property type="entry name" value="FMO-like"/>
    <property type="match status" value="1"/>
</dbReference>
<proteinExistence type="inferred from homology"/>
<keyword evidence="8" id="KW-1185">Reference proteome</keyword>
<evidence type="ECO:0000256" key="5">
    <source>
        <dbReference type="ARBA" id="ARBA00023002"/>
    </source>
</evidence>
<comment type="similarity">
    <text evidence="1 6">Belongs to the FMO family.</text>
</comment>
<dbReference type="PIRSF" id="PIRSF000332">
    <property type="entry name" value="FMO"/>
    <property type="match status" value="1"/>
</dbReference>
<evidence type="ECO:0000256" key="1">
    <source>
        <dbReference type="ARBA" id="ARBA00009183"/>
    </source>
</evidence>
<dbReference type="Proteomes" id="UP000886520">
    <property type="component" value="Chromosome 19"/>
</dbReference>
<dbReference type="GO" id="GO:0050661">
    <property type="term" value="F:NADP binding"/>
    <property type="evidence" value="ECO:0007669"/>
    <property type="project" value="InterPro"/>
</dbReference>
<dbReference type="InterPro" id="IPR000960">
    <property type="entry name" value="Flavin_mOase"/>
</dbReference>
<keyword evidence="2 6" id="KW-0285">Flavoprotein</keyword>
<dbReference type="AlphaFoldDB" id="A0A9D4UCI0"/>
<dbReference type="EC" id="1.-.-.-" evidence="6"/>
<dbReference type="GO" id="GO:0050660">
    <property type="term" value="F:flavin adenine dinucleotide binding"/>
    <property type="evidence" value="ECO:0007669"/>
    <property type="project" value="InterPro"/>
</dbReference>
<dbReference type="PANTHER" id="PTHR23023">
    <property type="entry name" value="DIMETHYLANILINE MONOOXYGENASE"/>
    <property type="match status" value="1"/>
</dbReference>
<dbReference type="InterPro" id="IPR036188">
    <property type="entry name" value="FAD/NAD-bd_sf"/>
</dbReference>
<name>A0A9D4UCI0_ADICA</name>
<evidence type="ECO:0000256" key="4">
    <source>
        <dbReference type="ARBA" id="ARBA00022857"/>
    </source>
</evidence>
<keyword evidence="3 6" id="KW-0274">FAD</keyword>
<evidence type="ECO:0000256" key="6">
    <source>
        <dbReference type="RuleBase" id="RU361177"/>
    </source>
</evidence>
<evidence type="ECO:0000256" key="2">
    <source>
        <dbReference type="ARBA" id="ARBA00022630"/>
    </source>
</evidence>
<evidence type="ECO:0000256" key="3">
    <source>
        <dbReference type="ARBA" id="ARBA00022827"/>
    </source>
</evidence>
<dbReference type="InterPro" id="IPR050346">
    <property type="entry name" value="FMO-like"/>
</dbReference>
<evidence type="ECO:0000313" key="7">
    <source>
        <dbReference type="EMBL" id="KAI5065127.1"/>
    </source>
</evidence>
<gene>
    <name evidence="7" type="ORF">GOP47_0019822</name>
</gene>
<sequence length="523" mass="58881">MGSCPPPQRAKSPLVCIVGAGMTGICACKHLLQHGIQPVVLEAQPGVGGVWRHTFASTKLQTPRDAYQFSDYTWPPGTPDYPSHTDVKEYLRSYACNFDVMDCIRFNCKVVQIRQLNEPLDELHSSRADDARGLHWAVCVQSSSSDKHMNAEGDLEWLFFDFLVLCIGRYGDIPKLPAYPASKGPEIFQGKVLHSMEYAKLDDCAAKHLLQDKRVVVIGMMKSALDVAVEASNANQGIRGHPCTVIFRAAHWMLPHHEPFGLPLSYLYSTRLSELMIPKPDQGFLLSVISTLLTPARWAISKLVEKYLLHTLPLRELGLVPNQTFFEQFASCQVPLLPDAFFQRVKDGQINLLKAESWSFSKSGVVLGDRTSIEADVVILCTGYDGEKKLRSLLQPVTRELQNFGSVIPLYRGVIHPRIPHLAIMGFHENLSNLHSAEMGARWLAHLLSQKISLPSIGTMETVTQKWIEYMRNATPFYQKSCIGAVSIWHSDQVCQDLGWNPRRKRNFFQELLAPYSNMDYKD</sequence>
<comment type="caution">
    <text evidence="7">The sequence shown here is derived from an EMBL/GenBank/DDBJ whole genome shotgun (WGS) entry which is preliminary data.</text>
</comment>
<reference evidence="7" key="1">
    <citation type="submission" date="2021-01" db="EMBL/GenBank/DDBJ databases">
        <title>Adiantum capillus-veneris genome.</title>
        <authorList>
            <person name="Fang Y."/>
            <person name="Liao Q."/>
        </authorList>
    </citation>
    <scope>NUCLEOTIDE SEQUENCE</scope>
    <source>
        <strain evidence="7">H3</strain>
        <tissue evidence="7">Leaf</tissue>
    </source>
</reference>
<dbReference type="EMBL" id="JABFUD020000019">
    <property type="protein sequence ID" value="KAI5065127.1"/>
    <property type="molecule type" value="Genomic_DNA"/>
</dbReference>
<keyword evidence="6" id="KW-0503">Monooxygenase</keyword>
<dbReference type="GO" id="GO:0004499">
    <property type="term" value="F:N,N-dimethylaniline monooxygenase activity"/>
    <property type="evidence" value="ECO:0007669"/>
    <property type="project" value="InterPro"/>
</dbReference>
<keyword evidence="5 6" id="KW-0560">Oxidoreductase</keyword>